<dbReference type="RefSeq" id="WP_119757524.1">
    <property type="nucleotide sequence ID" value="NZ_CP032382.1"/>
</dbReference>
<dbReference type="EMBL" id="CP032382">
    <property type="protein sequence ID" value="AYB34305.1"/>
    <property type="molecule type" value="Genomic_DNA"/>
</dbReference>
<dbReference type="AlphaFoldDB" id="A0A385SWH1"/>
<dbReference type="Pfam" id="PF11042">
    <property type="entry name" value="DUF2750"/>
    <property type="match status" value="1"/>
</dbReference>
<organism evidence="1 2">
    <name type="scientific">Chryseolinea soli</name>
    <dbReference type="NCBI Taxonomy" id="2321403"/>
    <lineage>
        <taxon>Bacteria</taxon>
        <taxon>Pseudomonadati</taxon>
        <taxon>Bacteroidota</taxon>
        <taxon>Cytophagia</taxon>
        <taxon>Cytophagales</taxon>
        <taxon>Fulvivirgaceae</taxon>
        <taxon>Chryseolinea</taxon>
    </lineage>
</organism>
<dbReference type="KEGG" id="chk:D4L85_28660"/>
<evidence type="ECO:0000313" key="1">
    <source>
        <dbReference type="EMBL" id="AYB34305.1"/>
    </source>
</evidence>
<reference evidence="2" key="1">
    <citation type="submission" date="2018-09" db="EMBL/GenBank/DDBJ databases">
        <title>Chryseolinea sp. KIS68-18 isolated from soil.</title>
        <authorList>
            <person name="Weon H.-Y."/>
            <person name="Kwon S.-W."/>
            <person name="Lee S.A."/>
        </authorList>
    </citation>
    <scope>NUCLEOTIDE SEQUENCE [LARGE SCALE GENOMIC DNA]</scope>
    <source>
        <strain evidence="2">KIS68-18</strain>
    </source>
</reference>
<name>A0A385SWH1_9BACT</name>
<proteinExistence type="predicted"/>
<keyword evidence="2" id="KW-1185">Reference proteome</keyword>
<dbReference type="Proteomes" id="UP000266183">
    <property type="component" value="Chromosome"/>
</dbReference>
<gene>
    <name evidence="1" type="ORF">D4L85_28660</name>
</gene>
<accession>A0A385SWH1</accession>
<dbReference type="InterPro" id="IPR021284">
    <property type="entry name" value="DUF2750"/>
</dbReference>
<evidence type="ECO:0000313" key="2">
    <source>
        <dbReference type="Proteomes" id="UP000266183"/>
    </source>
</evidence>
<sequence>MKDINKKVQNVINLSASERYSYFIRKVADFEQVWGLYSDGWATLANDEEKMLAFWPEIEFAELCATDAWKDYQPKKISLEDFIEKWLNGMTRDGIKAAIFYTPAEKGVVIPAQELRGALDKELEQYE</sequence>
<dbReference type="OrthoDB" id="2936081at2"/>
<protein>
    <submittedName>
        <fullName evidence="1">DUF2750 domain-containing protein</fullName>
    </submittedName>
</protein>